<accession>A0ABQ9YEN6</accession>
<sequence>MSLIPLATQSPQNYPISTPLQPLSLHPFTPLPKQNHGPTHLPNLQPPTQSPPQPLPGAFITSTGLLTAPQGSIPISEPSQSTSTTLTKIVDQPDGHAPVQPQITQRNRPHRSEHRNPPSQSADLPKSHSPSTPIVSIDSAQLETISTAISSGHLGSIQKGRQNSTNTRGNLMPFPANLGQMMLNNAPSLKGTRITLDGQQRNQIQTFRPLPLLPIVEGEQLGTLKPLPLVPPK</sequence>
<feature type="compositionally biased region" description="Polar residues" evidence="1">
    <location>
        <begin position="7"/>
        <end position="21"/>
    </location>
</feature>
<organism evidence="2 3">
    <name type="scientific">Blattamonas nauphoetae</name>
    <dbReference type="NCBI Taxonomy" id="2049346"/>
    <lineage>
        <taxon>Eukaryota</taxon>
        <taxon>Metamonada</taxon>
        <taxon>Preaxostyla</taxon>
        <taxon>Oxymonadida</taxon>
        <taxon>Blattamonas</taxon>
    </lineage>
</organism>
<comment type="caution">
    <text evidence="2">The sequence shown here is derived from an EMBL/GenBank/DDBJ whole genome shotgun (WGS) entry which is preliminary data.</text>
</comment>
<evidence type="ECO:0000313" key="2">
    <source>
        <dbReference type="EMBL" id="KAK2962169.1"/>
    </source>
</evidence>
<reference evidence="2 3" key="1">
    <citation type="journal article" date="2022" name="bioRxiv">
        <title>Genomics of Preaxostyla Flagellates Illuminates Evolutionary Transitions and the Path Towards Mitochondrial Loss.</title>
        <authorList>
            <person name="Novak L.V.F."/>
            <person name="Treitli S.C."/>
            <person name="Pyrih J."/>
            <person name="Halakuc P."/>
            <person name="Pipaliya S.V."/>
            <person name="Vacek V."/>
            <person name="Brzon O."/>
            <person name="Soukal P."/>
            <person name="Eme L."/>
            <person name="Dacks J.B."/>
            <person name="Karnkowska A."/>
            <person name="Elias M."/>
            <person name="Hampl V."/>
        </authorList>
    </citation>
    <scope>NUCLEOTIDE SEQUENCE [LARGE SCALE GENOMIC DNA]</scope>
    <source>
        <strain evidence="2">NAU3</strain>
        <tissue evidence="2">Gut</tissue>
    </source>
</reference>
<evidence type="ECO:0000256" key="1">
    <source>
        <dbReference type="SAM" id="MobiDB-lite"/>
    </source>
</evidence>
<dbReference type="EMBL" id="JARBJD010000012">
    <property type="protein sequence ID" value="KAK2962169.1"/>
    <property type="molecule type" value="Genomic_DNA"/>
</dbReference>
<name>A0ABQ9YEN6_9EUKA</name>
<feature type="compositionally biased region" description="Polar residues" evidence="1">
    <location>
        <begin position="117"/>
        <end position="134"/>
    </location>
</feature>
<evidence type="ECO:0000313" key="3">
    <source>
        <dbReference type="Proteomes" id="UP001281761"/>
    </source>
</evidence>
<keyword evidence="3" id="KW-1185">Reference proteome</keyword>
<gene>
    <name evidence="2" type="ORF">BLNAU_2829</name>
</gene>
<proteinExistence type="predicted"/>
<dbReference type="Proteomes" id="UP001281761">
    <property type="component" value="Unassembled WGS sequence"/>
</dbReference>
<protein>
    <submittedName>
        <fullName evidence="2">Uncharacterized protein</fullName>
    </submittedName>
</protein>
<feature type="compositionally biased region" description="Pro residues" evidence="1">
    <location>
        <begin position="44"/>
        <end position="55"/>
    </location>
</feature>
<feature type="region of interest" description="Disordered" evidence="1">
    <location>
        <begin position="1"/>
        <end position="62"/>
    </location>
</feature>
<feature type="region of interest" description="Disordered" evidence="1">
    <location>
        <begin position="90"/>
        <end position="134"/>
    </location>
</feature>